<protein>
    <recommendedName>
        <fullName evidence="10">RNA polymerase sigma-70 factor, ECF subfamily</fullName>
    </recommendedName>
</protein>
<dbReference type="InterPro" id="IPR013249">
    <property type="entry name" value="RNA_pol_sigma70_r4_t2"/>
</dbReference>
<reference evidence="8" key="1">
    <citation type="journal article" date="2014" name="Int. J. Syst. Evol. Microbiol.">
        <title>Complete genome sequence of Corynebacterium casei LMG S-19264T (=DSM 44701T), isolated from a smear-ripened cheese.</title>
        <authorList>
            <consortium name="US DOE Joint Genome Institute (JGI-PGF)"/>
            <person name="Walter F."/>
            <person name="Albersmeier A."/>
            <person name="Kalinowski J."/>
            <person name="Ruckert C."/>
        </authorList>
    </citation>
    <scope>NUCLEOTIDE SEQUENCE</scope>
    <source>
        <strain evidence="8">CGMCC 1.15178</strain>
    </source>
</reference>
<feature type="domain" description="RNA polymerase sigma factor 70 region 4 type 2" evidence="7">
    <location>
        <begin position="107"/>
        <end position="150"/>
    </location>
</feature>
<dbReference type="PANTHER" id="PTHR43133">
    <property type="entry name" value="RNA POLYMERASE ECF-TYPE SIGMA FACTO"/>
    <property type="match status" value="1"/>
</dbReference>
<evidence type="ECO:0000259" key="7">
    <source>
        <dbReference type="Pfam" id="PF08281"/>
    </source>
</evidence>
<dbReference type="Pfam" id="PF04542">
    <property type="entry name" value="Sigma70_r2"/>
    <property type="match status" value="1"/>
</dbReference>
<name>A0A916Z807_9BACL</name>
<dbReference type="Gene3D" id="1.10.1740.10">
    <property type="match status" value="1"/>
</dbReference>
<evidence type="ECO:0000313" key="8">
    <source>
        <dbReference type="EMBL" id="GGD81296.1"/>
    </source>
</evidence>
<dbReference type="GO" id="GO:0016987">
    <property type="term" value="F:sigma factor activity"/>
    <property type="evidence" value="ECO:0007669"/>
    <property type="project" value="UniProtKB-KW"/>
</dbReference>
<dbReference type="InterPro" id="IPR014284">
    <property type="entry name" value="RNA_pol_sigma-70_dom"/>
</dbReference>
<dbReference type="InterPro" id="IPR013324">
    <property type="entry name" value="RNA_pol_sigma_r3/r4-like"/>
</dbReference>
<keyword evidence="2" id="KW-0805">Transcription regulation</keyword>
<evidence type="ECO:0008006" key="10">
    <source>
        <dbReference type="Google" id="ProtNLM"/>
    </source>
</evidence>
<keyword evidence="3" id="KW-0731">Sigma factor</keyword>
<dbReference type="SUPFAM" id="SSF88659">
    <property type="entry name" value="Sigma3 and sigma4 domains of RNA polymerase sigma factors"/>
    <property type="match status" value="1"/>
</dbReference>
<dbReference type="AlphaFoldDB" id="A0A916Z807"/>
<organism evidence="8 9">
    <name type="scientific">Paenibacillus nasutitermitis</name>
    <dbReference type="NCBI Taxonomy" id="1652958"/>
    <lineage>
        <taxon>Bacteria</taxon>
        <taxon>Bacillati</taxon>
        <taxon>Bacillota</taxon>
        <taxon>Bacilli</taxon>
        <taxon>Bacillales</taxon>
        <taxon>Paenibacillaceae</taxon>
        <taxon>Paenibacillus</taxon>
    </lineage>
</organism>
<keyword evidence="4" id="KW-0238">DNA-binding</keyword>
<keyword evidence="9" id="KW-1185">Reference proteome</keyword>
<evidence type="ECO:0000256" key="1">
    <source>
        <dbReference type="ARBA" id="ARBA00010641"/>
    </source>
</evidence>
<dbReference type="SUPFAM" id="SSF88946">
    <property type="entry name" value="Sigma2 domain of RNA polymerase sigma factors"/>
    <property type="match status" value="1"/>
</dbReference>
<gene>
    <name evidence="8" type="ORF">GCM10010911_44300</name>
</gene>
<dbReference type="Gene3D" id="1.10.10.10">
    <property type="entry name" value="Winged helix-like DNA-binding domain superfamily/Winged helix DNA-binding domain"/>
    <property type="match status" value="1"/>
</dbReference>
<dbReference type="RefSeq" id="WP_188994995.1">
    <property type="nucleotide sequence ID" value="NZ_BMHP01000003.1"/>
</dbReference>
<dbReference type="PANTHER" id="PTHR43133:SF8">
    <property type="entry name" value="RNA POLYMERASE SIGMA FACTOR HI_1459-RELATED"/>
    <property type="match status" value="1"/>
</dbReference>
<dbReference type="InterPro" id="IPR007627">
    <property type="entry name" value="RNA_pol_sigma70_r2"/>
</dbReference>
<dbReference type="InterPro" id="IPR036388">
    <property type="entry name" value="WH-like_DNA-bd_sf"/>
</dbReference>
<evidence type="ECO:0000256" key="2">
    <source>
        <dbReference type="ARBA" id="ARBA00023015"/>
    </source>
</evidence>
<dbReference type="GO" id="GO:0003677">
    <property type="term" value="F:DNA binding"/>
    <property type="evidence" value="ECO:0007669"/>
    <property type="project" value="UniProtKB-KW"/>
</dbReference>
<dbReference type="InterPro" id="IPR039425">
    <property type="entry name" value="RNA_pol_sigma-70-like"/>
</dbReference>
<feature type="domain" description="RNA polymerase sigma-70 region 2" evidence="6">
    <location>
        <begin position="11"/>
        <end position="76"/>
    </location>
</feature>
<dbReference type="NCBIfam" id="TIGR02937">
    <property type="entry name" value="sigma70-ECF"/>
    <property type="match status" value="1"/>
</dbReference>
<dbReference type="InterPro" id="IPR013325">
    <property type="entry name" value="RNA_pol_sigma_r2"/>
</dbReference>
<comment type="caution">
    <text evidence="8">The sequence shown here is derived from an EMBL/GenBank/DDBJ whole genome shotgun (WGS) entry which is preliminary data.</text>
</comment>
<evidence type="ECO:0000256" key="5">
    <source>
        <dbReference type="ARBA" id="ARBA00023163"/>
    </source>
</evidence>
<evidence type="ECO:0000256" key="3">
    <source>
        <dbReference type="ARBA" id="ARBA00023082"/>
    </source>
</evidence>
<keyword evidence="5" id="KW-0804">Transcription</keyword>
<dbReference type="Pfam" id="PF08281">
    <property type="entry name" value="Sigma70_r4_2"/>
    <property type="match status" value="1"/>
</dbReference>
<evidence type="ECO:0000259" key="6">
    <source>
        <dbReference type="Pfam" id="PF04542"/>
    </source>
</evidence>
<dbReference type="Proteomes" id="UP000612456">
    <property type="component" value="Unassembled WGS sequence"/>
</dbReference>
<dbReference type="GO" id="GO:0006352">
    <property type="term" value="P:DNA-templated transcription initiation"/>
    <property type="evidence" value="ECO:0007669"/>
    <property type="project" value="InterPro"/>
</dbReference>
<proteinExistence type="inferred from homology"/>
<dbReference type="EMBL" id="BMHP01000003">
    <property type="protein sequence ID" value="GGD81296.1"/>
    <property type="molecule type" value="Genomic_DNA"/>
</dbReference>
<sequence length="198" mass="23789">MKPWVKFEDIITPHLNHLRTYCFYLTGCKWEAEDLRQETLLRAFKHYRSKGEFRYPRSLLYKIARNVHIDTYRRRRGIMVPLDEAGEQAYNDHNYASVRGILEWVAEHLSEREVEMLLLAEVFRYSYQDIADELDCTVPAVKMVLFRSKQVLRKRGAQHRLTGELISLQPQQKPPMRMPRRTFVVDRWTRAVLKYESR</sequence>
<accession>A0A916Z807</accession>
<evidence type="ECO:0000256" key="4">
    <source>
        <dbReference type="ARBA" id="ARBA00023125"/>
    </source>
</evidence>
<evidence type="ECO:0000313" key="9">
    <source>
        <dbReference type="Proteomes" id="UP000612456"/>
    </source>
</evidence>
<comment type="similarity">
    <text evidence="1">Belongs to the sigma-70 factor family. ECF subfamily.</text>
</comment>
<reference evidence="8" key="2">
    <citation type="submission" date="2020-09" db="EMBL/GenBank/DDBJ databases">
        <authorList>
            <person name="Sun Q."/>
            <person name="Zhou Y."/>
        </authorList>
    </citation>
    <scope>NUCLEOTIDE SEQUENCE</scope>
    <source>
        <strain evidence="8">CGMCC 1.15178</strain>
    </source>
</reference>